<accession>A0AAF0ETW1</accession>
<comment type="subcellular location">
    <subcellularLocation>
        <location evidence="1">Membrane</location>
        <topology evidence="1">Multi-pass membrane protein</topology>
    </subcellularLocation>
</comment>
<dbReference type="SUPFAM" id="SSF103481">
    <property type="entry name" value="Multidrug resistance efflux transporter EmrE"/>
    <property type="match status" value="1"/>
</dbReference>
<evidence type="ECO:0008006" key="8">
    <source>
        <dbReference type="Google" id="ProtNLM"/>
    </source>
</evidence>
<protein>
    <recommendedName>
        <fullName evidence="8">Integral membrane protein</fullName>
    </recommendedName>
</protein>
<dbReference type="InterPro" id="IPR037185">
    <property type="entry name" value="EmrE-like"/>
</dbReference>
<name>A0AAF0ETW1_9BASI</name>
<evidence type="ECO:0000256" key="5">
    <source>
        <dbReference type="SAM" id="Phobius"/>
    </source>
</evidence>
<feature type="transmembrane region" description="Helical" evidence="5">
    <location>
        <begin position="277"/>
        <end position="303"/>
    </location>
</feature>
<organism evidence="6 7">
    <name type="scientific">Malassezia cuniculi</name>
    <dbReference type="NCBI Taxonomy" id="948313"/>
    <lineage>
        <taxon>Eukaryota</taxon>
        <taxon>Fungi</taxon>
        <taxon>Dikarya</taxon>
        <taxon>Basidiomycota</taxon>
        <taxon>Ustilaginomycotina</taxon>
        <taxon>Malasseziomycetes</taxon>
        <taxon>Malasseziales</taxon>
        <taxon>Malasseziaceae</taxon>
        <taxon>Malassezia</taxon>
    </lineage>
</organism>
<feature type="transmembrane region" description="Helical" evidence="5">
    <location>
        <begin position="181"/>
        <end position="201"/>
    </location>
</feature>
<dbReference type="GO" id="GO:0015165">
    <property type="term" value="F:pyrimidine nucleotide-sugar transmembrane transporter activity"/>
    <property type="evidence" value="ECO:0007669"/>
    <property type="project" value="InterPro"/>
</dbReference>
<proteinExistence type="predicted"/>
<reference evidence="6" key="1">
    <citation type="submission" date="2023-03" db="EMBL/GenBank/DDBJ databases">
        <title>Mating type loci evolution in Malassezia.</title>
        <authorList>
            <person name="Coelho M.A."/>
        </authorList>
    </citation>
    <scope>NUCLEOTIDE SEQUENCE</scope>
    <source>
        <strain evidence="6">CBS 11721</strain>
    </source>
</reference>
<evidence type="ECO:0000313" key="7">
    <source>
        <dbReference type="Proteomes" id="UP001219933"/>
    </source>
</evidence>
<keyword evidence="3 5" id="KW-1133">Transmembrane helix</keyword>
<dbReference type="GO" id="GO:0000139">
    <property type="term" value="C:Golgi membrane"/>
    <property type="evidence" value="ECO:0007669"/>
    <property type="project" value="InterPro"/>
</dbReference>
<feature type="transmembrane region" description="Helical" evidence="5">
    <location>
        <begin position="323"/>
        <end position="343"/>
    </location>
</feature>
<gene>
    <name evidence="6" type="ORF">MCUN1_001125</name>
</gene>
<dbReference type="AlphaFoldDB" id="A0AAF0ETW1"/>
<dbReference type="PIRSF" id="PIRSF036436">
    <property type="entry name" value="UCP036436"/>
    <property type="match status" value="1"/>
</dbReference>
<feature type="transmembrane region" description="Helical" evidence="5">
    <location>
        <begin position="208"/>
        <end position="228"/>
    </location>
</feature>
<keyword evidence="2 5" id="KW-0812">Transmembrane</keyword>
<evidence type="ECO:0000313" key="6">
    <source>
        <dbReference type="EMBL" id="WFD34286.1"/>
    </source>
</evidence>
<evidence type="ECO:0000256" key="3">
    <source>
        <dbReference type="ARBA" id="ARBA00022989"/>
    </source>
</evidence>
<sequence length="447" mass="48756">MAEPYAAGAKWLLIVGMLVTGICNSIFSKWQDMQCVEHCGPGEKPVEFAQPVWQTLQMFVGEMLCLIPLIIRAVVRRLRHLPAEPHERQALMPQLAPTYGSAHEGLLWVNASSVHIYHKPQQPVEMSAGSSAIQIFKDTVDRLSPAGFVGTMQFLFPTICDILSTTLMNVALLIMPVSVFQMTRGALVLWVGLFSVIFLHYHMRIHQWLSLGMVMSGVLVVGLSSLVLDKPAHTEATGSNEALGTLIGLALVLFAQVFAASQFVAEEKIMAKYDVEPMLAVALEGLFGTLIVLFVMPLMHYFVGSTEWGRGGMFDMVTAYRQITNSPGVMISMVLVALCISMYNMFGLKVTRTVSATARSTLDTCRSLGIWMVSIALGWELLQPLSATVQITGFSMLAYGTFVFNGIVPPPKWMSCGESRETEAEAPAEADAVVGADAEADAEVAQV</sequence>
<evidence type="ECO:0000256" key="2">
    <source>
        <dbReference type="ARBA" id="ARBA00022692"/>
    </source>
</evidence>
<dbReference type="PANTHER" id="PTHR13146">
    <property type="match status" value="1"/>
</dbReference>
<dbReference type="InterPro" id="IPR012404">
    <property type="entry name" value="UCP036436"/>
</dbReference>
<dbReference type="Proteomes" id="UP001219933">
    <property type="component" value="Chromosome 2"/>
</dbReference>
<feature type="transmembrane region" description="Helical" evidence="5">
    <location>
        <begin position="154"/>
        <end position="175"/>
    </location>
</feature>
<feature type="transmembrane region" description="Helical" evidence="5">
    <location>
        <begin position="12"/>
        <end position="31"/>
    </location>
</feature>
<keyword evidence="4 5" id="KW-0472">Membrane</keyword>
<dbReference type="EMBL" id="CP119878">
    <property type="protein sequence ID" value="WFD34286.1"/>
    <property type="molecule type" value="Genomic_DNA"/>
</dbReference>
<evidence type="ECO:0000256" key="4">
    <source>
        <dbReference type="ARBA" id="ARBA00023136"/>
    </source>
</evidence>
<evidence type="ECO:0000256" key="1">
    <source>
        <dbReference type="ARBA" id="ARBA00004141"/>
    </source>
</evidence>
<dbReference type="InterPro" id="IPR007271">
    <property type="entry name" value="Nuc_sug_transpt"/>
</dbReference>
<dbReference type="PANTHER" id="PTHR13146:SF0">
    <property type="entry name" value="SOLUTE CARRIER FAMILY 35 MEMBER F6"/>
    <property type="match status" value="1"/>
</dbReference>
<feature type="transmembrane region" description="Helical" evidence="5">
    <location>
        <begin position="243"/>
        <end position="265"/>
    </location>
</feature>
<keyword evidence="7" id="KW-1185">Reference proteome</keyword>
<dbReference type="Pfam" id="PF04142">
    <property type="entry name" value="Nuc_sug_transp"/>
    <property type="match status" value="1"/>
</dbReference>